<dbReference type="EMBL" id="MG272484">
    <property type="protein sequence ID" value="QBL07961.1"/>
    <property type="molecule type" value="Genomic_DNA"/>
</dbReference>
<sequence length="94" mass="10574">MGGVENSVSTDKAIRSLERKQYSSNAELTPSKTEMKRWIEQLSRVGVVATNSNRPPAGGRRSTGYATGERRRVRRKRMVTTLRVNDPIPLFPSK</sequence>
<dbReference type="GO" id="GO:0005840">
    <property type="term" value="C:ribosome"/>
    <property type="evidence" value="ECO:0007669"/>
    <property type="project" value="UniProtKB-KW"/>
</dbReference>
<dbReference type="InterPro" id="IPR012678">
    <property type="entry name" value="Ribosomal_uL23/eL15/eS24_sf"/>
</dbReference>
<name>A0A482A8A4_SELML</name>
<keyword evidence="5" id="KW-0934">Plastid</keyword>
<evidence type="ECO:0000256" key="4">
    <source>
        <dbReference type="SAM" id="MobiDB-lite"/>
    </source>
</evidence>
<keyword evidence="5" id="KW-0150">Chloroplast</keyword>
<reference evidence="5" key="1">
    <citation type="journal article" date="2018" name="J. ISSAAS">
        <title>The Unique Evolutionary Trajectory 1 and Dynamic Conformations of DR and IR/DR-coexisting Plastomes of the Early Vascular Plant Selaginellaceae (Lycophyte).</title>
        <authorList>
            <person name="Zhang H.-R."/>
            <person name="Xiang Q.-P."/>
            <person name="Zhang X.-C."/>
        </authorList>
    </citation>
    <scope>NUCLEOTIDE SEQUENCE</scope>
</reference>
<dbReference type="AlphaFoldDB" id="A0A482A8A4"/>
<keyword evidence="2 5" id="KW-0689">Ribosomal protein</keyword>
<feature type="region of interest" description="Disordered" evidence="4">
    <location>
        <begin position="49"/>
        <end position="72"/>
    </location>
</feature>
<dbReference type="SUPFAM" id="SSF54189">
    <property type="entry name" value="Ribosomal proteins S24e, L23 and L15e"/>
    <property type="match status" value="1"/>
</dbReference>
<dbReference type="InterPro" id="IPR012677">
    <property type="entry name" value="Nucleotide-bd_a/b_plait_sf"/>
</dbReference>
<proteinExistence type="inferred from homology"/>
<evidence type="ECO:0000256" key="3">
    <source>
        <dbReference type="ARBA" id="ARBA00023274"/>
    </source>
</evidence>
<evidence type="ECO:0000256" key="2">
    <source>
        <dbReference type="ARBA" id="ARBA00022980"/>
    </source>
</evidence>
<protein>
    <submittedName>
        <fullName evidence="5">Ribosomal protein L23</fullName>
    </submittedName>
</protein>
<organism evidence="5">
    <name type="scientific">Selaginella moellendorffii</name>
    <name type="common">Spikemoss</name>
    <dbReference type="NCBI Taxonomy" id="88036"/>
    <lineage>
        <taxon>Eukaryota</taxon>
        <taxon>Viridiplantae</taxon>
        <taxon>Streptophyta</taxon>
        <taxon>Embryophyta</taxon>
        <taxon>Tracheophyta</taxon>
        <taxon>Lycopodiopsida</taxon>
        <taxon>Selaginellales</taxon>
        <taxon>Selaginellaceae</taxon>
        <taxon>Selaginella</taxon>
    </lineage>
</organism>
<geneLocation type="chloroplast" evidence="5"/>
<dbReference type="Pfam" id="PF00276">
    <property type="entry name" value="Ribosomal_L23"/>
    <property type="match status" value="1"/>
</dbReference>
<gene>
    <name evidence="5" type="primary">rpl23</name>
</gene>
<comment type="similarity">
    <text evidence="1">Belongs to the universal ribosomal protein uL23 family.</text>
</comment>
<keyword evidence="3" id="KW-0687">Ribonucleoprotein</keyword>
<accession>A0A482A8A4</accession>
<dbReference type="GO" id="GO:0003735">
    <property type="term" value="F:structural constituent of ribosome"/>
    <property type="evidence" value="ECO:0007669"/>
    <property type="project" value="InterPro"/>
</dbReference>
<dbReference type="GO" id="GO:0006412">
    <property type="term" value="P:translation"/>
    <property type="evidence" value="ECO:0007669"/>
    <property type="project" value="InterPro"/>
</dbReference>
<evidence type="ECO:0000256" key="1">
    <source>
        <dbReference type="ARBA" id="ARBA00006700"/>
    </source>
</evidence>
<evidence type="ECO:0000313" key="5">
    <source>
        <dbReference type="EMBL" id="QBL07961.1"/>
    </source>
</evidence>
<dbReference type="GO" id="GO:1990904">
    <property type="term" value="C:ribonucleoprotein complex"/>
    <property type="evidence" value="ECO:0007669"/>
    <property type="project" value="UniProtKB-KW"/>
</dbReference>
<dbReference type="InterPro" id="IPR013025">
    <property type="entry name" value="Ribosomal_uL23-like"/>
</dbReference>
<dbReference type="Gene3D" id="3.30.70.330">
    <property type="match status" value="1"/>
</dbReference>